<dbReference type="AlphaFoldDB" id="A0A9Q8SGA2"/>
<evidence type="ECO:0000256" key="2">
    <source>
        <dbReference type="SAM" id="Phobius"/>
    </source>
</evidence>
<gene>
    <name evidence="3" type="ORF">CLUP02_18361</name>
</gene>
<keyword evidence="2" id="KW-0812">Transmembrane</keyword>
<evidence type="ECO:0000256" key="1">
    <source>
        <dbReference type="SAM" id="MobiDB-lite"/>
    </source>
</evidence>
<evidence type="ECO:0000313" key="3">
    <source>
        <dbReference type="EMBL" id="UQC76846.1"/>
    </source>
</evidence>
<name>A0A9Q8SGA2_9PEZI</name>
<feature type="region of interest" description="Disordered" evidence="1">
    <location>
        <begin position="169"/>
        <end position="217"/>
    </location>
</feature>
<reference evidence="3" key="1">
    <citation type="journal article" date="2021" name="Mol. Plant Microbe Interact.">
        <title>Complete Genome Sequence of the Plant-Pathogenic Fungus Colletotrichum lupini.</title>
        <authorList>
            <person name="Baroncelli R."/>
            <person name="Pensec F."/>
            <person name="Da Lio D."/>
            <person name="Boufleur T."/>
            <person name="Vicente I."/>
            <person name="Sarrocco S."/>
            <person name="Picot A."/>
            <person name="Baraldi E."/>
            <person name="Sukno S."/>
            <person name="Thon M."/>
            <person name="Le Floch G."/>
        </authorList>
    </citation>
    <scope>NUCLEOTIDE SEQUENCE</scope>
    <source>
        <strain evidence="3">IMI 504893</strain>
    </source>
</reference>
<feature type="region of interest" description="Disordered" evidence="1">
    <location>
        <begin position="1"/>
        <end position="25"/>
    </location>
</feature>
<dbReference type="KEGG" id="clup:CLUP02_18361"/>
<accession>A0A9Q8SGA2</accession>
<proteinExistence type="predicted"/>
<keyword evidence="4" id="KW-1185">Reference proteome</keyword>
<keyword evidence="2" id="KW-1133">Transmembrane helix</keyword>
<organism evidence="3 4">
    <name type="scientific">Colletotrichum lupini</name>
    <dbReference type="NCBI Taxonomy" id="145971"/>
    <lineage>
        <taxon>Eukaryota</taxon>
        <taxon>Fungi</taxon>
        <taxon>Dikarya</taxon>
        <taxon>Ascomycota</taxon>
        <taxon>Pezizomycotina</taxon>
        <taxon>Sordariomycetes</taxon>
        <taxon>Hypocreomycetidae</taxon>
        <taxon>Glomerellales</taxon>
        <taxon>Glomerellaceae</taxon>
        <taxon>Colletotrichum</taxon>
        <taxon>Colletotrichum acutatum species complex</taxon>
    </lineage>
</organism>
<protein>
    <submittedName>
        <fullName evidence="3">Separin</fullName>
    </submittedName>
</protein>
<dbReference type="EMBL" id="CP019473">
    <property type="protein sequence ID" value="UQC76846.1"/>
    <property type="molecule type" value="Genomic_DNA"/>
</dbReference>
<feature type="compositionally biased region" description="Basic and acidic residues" evidence="1">
    <location>
        <begin position="10"/>
        <end position="25"/>
    </location>
</feature>
<dbReference type="GeneID" id="73352273"/>
<sequence length="246" mass="26736">MPTLRRRREVSHPVEKPEVNETKSRVTEPITSLLEQLDTAPESTVETLAVVNNTTETTSHGMELIASHLKQLDTAPNGTVDEMTSNLPEPVVRPLQSVDETTFYAFEPITSHLEHTKALISPLRGGTDVKKFIIINIIIIIIHDIIIIHNIIIVIIIVIINMHINNHGATQRTSRDRGRSAADSAKGESGNDNTREGEAIDTGRGATTTSKKEELSPKEKAALAAHIINVALKSLTETSGSAGVVV</sequence>
<dbReference type="Proteomes" id="UP000830671">
    <property type="component" value="Chromosome 11"/>
</dbReference>
<keyword evidence="2" id="KW-0472">Membrane</keyword>
<feature type="transmembrane region" description="Helical" evidence="2">
    <location>
        <begin position="133"/>
        <end position="160"/>
    </location>
</feature>
<dbReference type="RefSeq" id="XP_049138487.1">
    <property type="nucleotide sequence ID" value="XM_049297263.1"/>
</dbReference>
<evidence type="ECO:0000313" key="4">
    <source>
        <dbReference type="Proteomes" id="UP000830671"/>
    </source>
</evidence>